<proteinExistence type="predicted"/>
<evidence type="ECO:0000256" key="2">
    <source>
        <dbReference type="ARBA" id="ARBA00022729"/>
    </source>
</evidence>
<dbReference type="PhylomeDB" id="B4HRA7"/>
<dbReference type="FunFam" id="3.80.10.10:FF:001164">
    <property type="entry name" value="GH01279p"/>
    <property type="match status" value="1"/>
</dbReference>
<dbReference type="Pfam" id="PF13516">
    <property type="entry name" value="LRR_6"/>
    <property type="match status" value="1"/>
</dbReference>
<feature type="chain" id="PRO_5002809134" evidence="4">
    <location>
        <begin position="21"/>
        <end position="1024"/>
    </location>
</feature>
<evidence type="ECO:0000313" key="5">
    <source>
        <dbReference type="EMBL" id="EDW47836.1"/>
    </source>
</evidence>
<dbReference type="GO" id="GO:0031012">
    <property type="term" value="C:extracellular matrix"/>
    <property type="evidence" value="ECO:0007669"/>
    <property type="project" value="TreeGrafter"/>
</dbReference>
<dbReference type="FunFam" id="3.80.10.10:FF:001030">
    <property type="entry name" value="Acid labile subunit"/>
    <property type="match status" value="1"/>
</dbReference>
<dbReference type="PROSITE" id="PS51450">
    <property type="entry name" value="LRR"/>
    <property type="match status" value="10"/>
</dbReference>
<dbReference type="PANTHER" id="PTHR24373">
    <property type="entry name" value="SLIT RELATED LEUCINE-RICH REPEAT NEURONAL PROTEIN"/>
    <property type="match status" value="1"/>
</dbReference>
<dbReference type="FunFam" id="3.80.10.10:FF:002042">
    <property type="entry name" value="Acid labile subunit"/>
    <property type="match status" value="1"/>
</dbReference>
<dbReference type="Pfam" id="PF13855">
    <property type="entry name" value="LRR_8"/>
    <property type="match status" value="5"/>
</dbReference>
<reference evidence="5 6" key="1">
    <citation type="journal article" date="2007" name="Nature">
        <title>Evolution of genes and genomes on the Drosophila phylogeny.</title>
        <authorList>
            <consortium name="Drosophila 12 Genomes Consortium"/>
            <person name="Clark A.G."/>
            <person name="Eisen M.B."/>
            <person name="Smith D.R."/>
            <person name="Bergman C.M."/>
            <person name="Oliver B."/>
            <person name="Markow T.A."/>
            <person name="Kaufman T.C."/>
            <person name="Kellis M."/>
            <person name="Gelbart W."/>
            <person name="Iyer V.N."/>
            <person name="Pollard D.A."/>
            <person name="Sackton T.B."/>
            <person name="Larracuente A.M."/>
            <person name="Singh N.D."/>
            <person name="Abad J.P."/>
            <person name="Abt D.N."/>
            <person name="Adryan B."/>
            <person name="Aguade M."/>
            <person name="Akashi H."/>
            <person name="Anderson W.W."/>
            <person name="Aquadro C.F."/>
            <person name="Ardell D.H."/>
            <person name="Arguello R."/>
            <person name="Artieri C.G."/>
            <person name="Barbash D.A."/>
            <person name="Barker D."/>
            <person name="Barsanti P."/>
            <person name="Batterham P."/>
            <person name="Batzoglou S."/>
            <person name="Begun D."/>
            <person name="Bhutkar A."/>
            <person name="Blanco E."/>
            <person name="Bosak S.A."/>
            <person name="Bradley R.K."/>
            <person name="Brand A.D."/>
            <person name="Brent M.R."/>
            <person name="Brooks A.N."/>
            <person name="Brown R.H."/>
            <person name="Butlin R.K."/>
            <person name="Caggese C."/>
            <person name="Calvi B.R."/>
            <person name="Bernardo de Carvalho A."/>
            <person name="Caspi A."/>
            <person name="Castrezana S."/>
            <person name="Celniker S.E."/>
            <person name="Chang J.L."/>
            <person name="Chapple C."/>
            <person name="Chatterji S."/>
            <person name="Chinwalla A."/>
            <person name="Civetta A."/>
            <person name="Clifton S.W."/>
            <person name="Comeron J.M."/>
            <person name="Costello J.C."/>
            <person name="Coyne J.A."/>
            <person name="Daub J."/>
            <person name="David R.G."/>
            <person name="Delcher A.L."/>
            <person name="Delehaunty K."/>
            <person name="Do C.B."/>
            <person name="Ebling H."/>
            <person name="Edwards K."/>
            <person name="Eickbush T."/>
            <person name="Evans J.D."/>
            <person name="Filipski A."/>
            <person name="Findeiss S."/>
            <person name="Freyhult E."/>
            <person name="Fulton L."/>
            <person name="Fulton R."/>
            <person name="Garcia A.C."/>
            <person name="Gardiner A."/>
            <person name="Garfield D.A."/>
            <person name="Garvin B.E."/>
            <person name="Gibson G."/>
            <person name="Gilbert D."/>
            <person name="Gnerre S."/>
            <person name="Godfrey J."/>
            <person name="Good R."/>
            <person name="Gotea V."/>
            <person name="Gravely B."/>
            <person name="Greenberg A.J."/>
            <person name="Griffiths-Jones S."/>
            <person name="Gross S."/>
            <person name="Guigo R."/>
            <person name="Gustafson E.A."/>
            <person name="Haerty W."/>
            <person name="Hahn M.W."/>
            <person name="Halligan D.L."/>
            <person name="Halpern A.L."/>
            <person name="Halter G.M."/>
            <person name="Han M.V."/>
            <person name="Heger A."/>
            <person name="Hillier L."/>
            <person name="Hinrichs A.S."/>
            <person name="Holmes I."/>
            <person name="Hoskins R.A."/>
            <person name="Hubisz M.J."/>
            <person name="Hultmark D."/>
            <person name="Huntley M.A."/>
            <person name="Jaffe D.B."/>
            <person name="Jagadeeshan S."/>
            <person name="Jeck W.R."/>
            <person name="Johnson J."/>
            <person name="Jones C.D."/>
            <person name="Jordan W.C."/>
            <person name="Karpen G.H."/>
            <person name="Kataoka E."/>
            <person name="Keightley P.D."/>
            <person name="Kheradpour P."/>
            <person name="Kirkness E.F."/>
            <person name="Koerich L.B."/>
            <person name="Kristiansen K."/>
            <person name="Kudrna D."/>
            <person name="Kulathinal R.J."/>
            <person name="Kumar S."/>
            <person name="Kwok R."/>
            <person name="Lander E."/>
            <person name="Langley C.H."/>
            <person name="Lapoint R."/>
            <person name="Lazzaro B.P."/>
            <person name="Lee S.J."/>
            <person name="Levesque L."/>
            <person name="Li R."/>
            <person name="Lin C.F."/>
            <person name="Lin M.F."/>
            <person name="Lindblad-Toh K."/>
            <person name="Llopart A."/>
            <person name="Long M."/>
            <person name="Low L."/>
            <person name="Lozovsky E."/>
            <person name="Lu J."/>
            <person name="Luo M."/>
            <person name="Machado C.A."/>
            <person name="Makalowski W."/>
            <person name="Marzo M."/>
            <person name="Matsuda M."/>
            <person name="Matzkin L."/>
            <person name="McAllister B."/>
            <person name="McBride C.S."/>
            <person name="McKernan B."/>
            <person name="McKernan K."/>
            <person name="Mendez-Lago M."/>
            <person name="Minx P."/>
            <person name="Mollenhauer M.U."/>
            <person name="Montooth K."/>
            <person name="Mount S.M."/>
            <person name="Mu X."/>
            <person name="Myers E."/>
            <person name="Negre B."/>
            <person name="Newfeld S."/>
            <person name="Nielsen R."/>
            <person name="Noor M.A."/>
            <person name="O'Grady P."/>
            <person name="Pachter L."/>
            <person name="Papaceit M."/>
            <person name="Parisi M.J."/>
            <person name="Parisi M."/>
            <person name="Parts L."/>
            <person name="Pedersen J.S."/>
            <person name="Pesole G."/>
            <person name="Phillippy A.M."/>
            <person name="Ponting C.P."/>
            <person name="Pop M."/>
            <person name="Porcelli D."/>
            <person name="Powell J.R."/>
            <person name="Prohaska S."/>
            <person name="Pruitt K."/>
            <person name="Puig M."/>
            <person name="Quesneville H."/>
            <person name="Ram K.R."/>
            <person name="Rand D."/>
            <person name="Rasmussen M.D."/>
            <person name="Reed L.K."/>
            <person name="Reenan R."/>
            <person name="Reily A."/>
            <person name="Remington K.A."/>
            <person name="Rieger T.T."/>
            <person name="Ritchie M.G."/>
            <person name="Robin C."/>
            <person name="Rogers Y.H."/>
            <person name="Rohde C."/>
            <person name="Rozas J."/>
            <person name="Rubenfield M.J."/>
            <person name="Ruiz A."/>
            <person name="Russo S."/>
            <person name="Salzberg S.L."/>
            <person name="Sanchez-Gracia A."/>
            <person name="Saranga D.J."/>
            <person name="Sato H."/>
            <person name="Schaeffer S.W."/>
            <person name="Schatz M.C."/>
            <person name="Schlenke T."/>
            <person name="Schwartz R."/>
            <person name="Segarra C."/>
            <person name="Singh R.S."/>
            <person name="Sirot L."/>
            <person name="Sirota M."/>
            <person name="Sisneros N.B."/>
            <person name="Smith C.D."/>
            <person name="Smith T.F."/>
            <person name="Spieth J."/>
            <person name="Stage D.E."/>
            <person name="Stark A."/>
            <person name="Stephan W."/>
            <person name="Strausberg R.L."/>
            <person name="Strempel S."/>
            <person name="Sturgill D."/>
            <person name="Sutton G."/>
            <person name="Sutton G.G."/>
            <person name="Tao W."/>
            <person name="Teichmann S."/>
            <person name="Tobari Y.N."/>
            <person name="Tomimura Y."/>
            <person name="Tsolas J.M."/>
            <person name="Valente V.L."/>
            <person name="Venter E."/>
            <person name="Venter J.C."/>
            <person name="Vicario S."/>
            <person name="Vieira F.G."/>
            <person name="Vilella A.J."/>
            <person name="Villasante A."/>
            <person name="Walenz B."/>
            <person name="Wang J."/>
            <person name="Wasserman M."/>
            <person name="Watts T."/>
            <person name="Wilson D."/>
            <person name="Wilson R.K."/>
            <person name="Wing R.A."/>
            <person name="Wolfner M.F."/>
            <person name="Wong A."/>
            <person name="Wong G.K."/>
            <person name="Wu C.I."/>
            <person name="Wu G."/>
            <person name="Yamamoto D."/>
            <person name="Yang H.P."/>
            <person name="Yang S.P."/>
            <person name="Yorke J.A."/>
            <person name="Yoshida K."/>
            <person name="Zdobnov E."/>
            <person name="Zhang P."/>
            <person name="Zhang Y."/>
            <person name="Zimin A.V."/>
            <person name="Baldwin J."/>
            <person name="Abdouelleil A."/>
            <person name="Abdulkadir J."/>
            <person name="Abebe A."/>
            <person name="Abera B."/>
            <person name="Abreu J."/>
            <person name="Acer S.C."/>
            <person name="Aftuck L."/>
            <person name="Alexander A."/>
            <person name="An P."/>
            <person name="Anderson E."/>
            <person name="Anderson S."/>
            <person name="Arachi H."/>
            <person name="Azer M."/>
            <person name="Bachantsang P."/>
            <person name="Barry A."/>
            <person name="Bayul T."/>
            <person name="Berlin A."/>
            <person name="Bessette D."/>
            <person name="Bloom T."/>
            <person name="Blye J."/>
            <person name="Boguslavskiy L."/>
            <person name="Bonnet C."/>
            <person name="Boukhgalter B."/>
            <person name="Bourzgui I."/>
            <person name="Brown A."/>
            <person name="Cahill P."/>
            <person name="Channer S."/>
            <person name="Cheshatsang Y."/>
            <person name="Chuda L."/>
            <person name="Citroen M."/>
            <person name="Collymore A."/>
            <person name="Cooke P."/>
            <person name="Costello M."/>
            <person name="D'Aco K."/>
            <person name="Daza R."/>
            <person name="De Haan G."/>
            <person name="DeGray S."/>
            <person name="DeMaso C."/>
            <person name="Dhargay N."/>
            <person name="Dooley K."/>
            <person name="Dooley E."/>
            <person name="Doricent M."/>
            <person name="Dorje P."/>
            <person name="Dorjee K."/>
            <person name="Dupes A."/>
            <person name="Elong R."/>
            <person name="Falk J."/>
            <person name="Farina A."/>
            <person name="Faro S."/>
            <person name="Ferguson D."/>
            <person name="Fisher S."/>
            <person name="Foley C.D."/>
            <person name="Franke A."/>
            <person name="Friedrich D."/>
            <person name="Gadbois L."/>
            <person name="Gearin G."/>
            <person name="Gearin C.R."/>
            <person name="Giannoukos G."/>
            <person name="Goode T."/>
            <person name="Graham J."/>
            <person name="Grandbois E."/>
            <person name="Grewal S."/>
            <person name="Gyaltsen K."/>
            <person name="Hafez N."/>
            <person name="Hagos B."/>
            <person name="Hall J."/>
            <person name="Henson C."/>
            <person name="Hollinger A."/>
            <person name="Honan T."/>
            <person name="Huard M.D."/>
            <person name="Hughes L."/>
            <person name="Hurhula B."/>
            <person name="Husby M.E."/>
            <person name="Kamat A."/>
            <person name="Kanga B."/>
            <person name="Kashin S."/>
            <person name="Khazanovich D."/>
            <person name="Kisner P."/>
            <person name="Lance K."/>
            <person name="Lara M."/>
            <person name="Lee W."/>
            <person name="Lennon N."/>
            <person name="Letendre F."/>
            <person name="LeVine R."/>
            <person name="Lipovsky A."/>
            <person name="Liu X."/>
            <person name="Liu J."/>
            <person name="Liu S."/>
            <person name="Lokyitsang T."/>
            <person name="Lokyitsang Y."/>
            <person name="Lubonja R."/>
            <person name="Lui A."/>
            <person name="MacDonald P."/>
            <person name="Magnisalis V."/>
            <person name="Maru K."/>
            <person name="Matthews C."/>
            <person name="McCusker W."/>
            <person name="McDonough S."/>
            <person name="Mehta T."/>
            <person name="Meldrim J."/>
            <person name="Meneus L."/>
            <person name="Mihai O."/>
            <person name="Mihalev A."/>
            <person name="Mihova T."/>
            <person name="Mittelman R."/>
            <person name="Mlenga V."/>
            <person name="Montmayeur A."/>
            <person name="Mulrain L."/>
            <person name="Navidi A."/>
            <person name="Naylor J."/>
            <person name="Negash T."/>
            <person name="Nguyen T."/>
            <person name="Nguyen N."/>
            <person name="Nicol R."/>
            <person name="Norbu C."/>
            <person name="Norbu N."/>
            <person name="Novod N."/>
            <person name="O'Neill B."/>
            <person name="Osman S."/>
            <person name="Markiewicz E."/>
            <person name="Oyono O.L."/>
            <person name="Patti C."/>
            <person name="Phunkhang P."/>
            <person name="Pierre F."/>
            <person name="Priest M."/>
            <person name="Raghuraman S."/>
            <person name="Rege F."/>
            <person name="Reyes R."/>
            <person name="Rise C."/>
            <person name="Rogov P."/>
            <person name="Ross K."/>
            <person name="Ryan E."/>
            <person name="Settipalli S."/>
            <person name="Shea T."/>
            <person name="Sherpa N."/>
            <person name="Shi L."/>
            <person name="Shih D."/>
            <person name="Sparrow T."/>
            <person name="Spaulding J."/>
            <person name="Stalker J."/>
            <person name="Stange-Thomann N."/>
            <person name="Stavropoulos S."/>
            <person name="Stone C."/>
            <person name="Strader C."/>
            <person name="Tesfaye S."/>
            <person name="Thomson T."/>
            <person name="Thoulutsang Y."/>
            <person name="Thoulutsang D."/>
            <person name="Topham K."/>
            <person name="Topping I."/>
            <person name="Tsamla T."/>
            <person name="Vassiliev H."/>
            <person name="Vo A."/>
            <person name="Wangchuk T."/>
            <person name="Wangdi T."/>
            <person name="Weiand M."/>
            <person name="Wilkinson J."/>
            <person name="Wilson A."/>
            <person name="Yadav S."/>
            <person name="Young G."/>
            <person name="Yu Q."/>
            <person name="Zembek L."/>
            <person name="Zhong D."/>
            <person name="Zimmer A."/>
            <person name="Zwirko Z."/>
            <person name="Jaffe D.B."/>
            <person name="Alvarez P."/>
            <person name="Brockman W."/>
            <person name="Butler J."/>
            <person name="Chin C."/>
            <person name="Gnerre S."/>
            <person name="Grabherr M."/>
            <person name="Kleber M."/>
            <person name="Mauceli E."/>
            <person name="MacCallum I."/>
        </authorList>
    </citation>
    <scope>NUCLEOTIDE SEQUENCE [LARGE SCALE GENOMIC DNA]</scope>
    <source>
        <strain evidence="6">Rob3c / Tucson 14021-0248.25</strain>
    </source>
</reference>
<gene>
    <name evidence="5" type="primary">Dsec\GM21526</name>
    <name evidence="5" type="ORF">Dsec_GM21526</name>
</gene>
<dbReference type="PANTHER" id="PTHR24373:SF275">
    <property type="entry name" value="TIR DOMAIN-CONTAINING PROTEIN"/>
    <property type="match status" value="1"/>
</dbReference>
<dbReference type="AlphaFoldDB" id="B4HRA7"/>
<dbReference type="GO" id="GO:0005615">
    <property type="term" value="C:extracellular space"/>
    <property type="evidence" value="ECO:0007669"/>
    <property type="project" value="TreeGrafter"/>
</dbReference>
<dbReference type="SMART" id="SM00369">
    <property type="entry name" value="LRR_TYP"/>
    <property type="match status" value="20"/>
</dbReference>
<dbReference type="SMART" id="SM00365">
    <property type="entry name" value="LRR_SD22"/>
    <property type="match status" value="8"/>
</dbReference>
<dbReference type="Proteomes" id="UP000001292">
    <property type="component" value="Unassembled WGS sequence"/>
</dbReference>
<evidence type="ECO:0000313" key="6">
    <source>
        <dbReference type="Proteomes" id="UP000001292"/>
    </source>
</evidence>
<dbReference type="STRING" id="7238.B4HRA7"/>
<keyword evidence="1" id="KW-0433">Leucine-rich repeat</keyword>
<feature type="signal peptide" evidence="4">
    <location>
        <begin position="1"/>
        <end position="20"/>
    </location>
</feature>
<dbReference type="SUPFAM" id="SSF52058">
    <property type="entry name" value="L domain-like"/>
    <property type="match status" value="3"/>
</dbReference>
<evidence type="ECO:0000256" key="3">
    <source>
        <dbReference type="ARBA" id="ARBA00022737"/>
    </source>
</evidence>
<evidence type="ECO:0000256" key="4">
    <source>
        <dbReference type="SAM" id="SignalP"/>
    </source>
</evidence>
<evidence type="ECO:0000256" key="1">
    <source>
        <dbReference type="ARBA" id="ARBA00022614"/>
    </source>
</evidence>
<dbReference type="SMART" id="SM00364">
    <property type="entry name" value="LRR_BAC"/>
    <property type="match status" value="8"/>
</dbReference>
<organism evidence="6">
    <name type="scientific">Drosophila sechellia</name>
    <name type="common">Fruit fly</name>
    <dbReference type="NCBI Taxonomy" id="7238"/>
    <lineage>
        <taxon>Eukaryota</taxon>
        <taxon>Metazoa</taxon>
        <taxon>Ecdysozoa</taxon>
        <taxon>Arthropoda</taxon>
        <taxon>Hexapoda</taxon>
        <taxon>Insecta</taxon>
        <taxon>Pterygota</taxon>
        <taxon>Neoptera</taxon>
        <taxon>Endopterygota</taxon>
        <taxon>Diptera</taxon>
        <taxon>Brachycera</taxon>
        <taxon>Muscomorpha</taxon>
        <taxon>Ephydroidea</taxon>
        <taxon>Drosophilidae</taxon>
        <taxon>Drosophila</taxon>
        <taxon>Sophophora</taxon>
    </lineage>
</organism>
<dbReference type="Pfam" id="PF13306">
    <property type="entry name" value="LRR_5"/>
    <property type="match status" value="1"/>
</dbReference>
<keyword evidence="6" id="KW-1185">Reference proteome</keyword>
<dbReference type="PRINTS" id="PR00019">
    <property type="entry name" value="LEURICHRPT"/>
</dbReference>
<dbReference type="HOGENOM" id="CLU_300960_0_0_1"/>
<keyword evidence="3" id="KW-0677">Repeat</keyword>
<keyword evidence="2 4" id="KW-0732">Signal</keyword>
<dbReference type="InterPro" id="IPR001611">
    <property type="entry name" value="Leu-rich_rpt"/>
</dbReference>
<dbReference type="Gene3D" id="3.80.10.10">
    <property type="entry name" value="Ribonuclease Inhibitor"/>
    <property type="match status" value="7"/>
</dbReference>
<dbReference type="EMBL" id="CH480816">
    <property type="protein sequence ID" value="EDW47836.1"/>
    <property type="molecule type" value="Genomic_DNA"/>
</dbReference>
<accession>B4HRA7</accession>
<dbReference type="FunFam" id="3.80.10.10:FF:001184">
    <property type="entry name" value="Acid labile subunit"/>
    <property type="match status" value="1"/>
</dbReference>
<name>B4HRA7_DROSE</name>
<protein>
    <submittedName>
        <fullName evidence="5">GM21526</fullName>
    </submittedName>
</protein>
<dbReference type="InterPro" id="IPR050328">
    <property type="entry name" value="Dev_Immune_Receptor"/>
</dbReference>
<dbReference type="InterPro" id="IPR032675">
    <property type="entry name" value="LRR_dom_sf"/>
</dbReference>
<dbReference type="OMA" id="IEYQMFT"/>
<dbReference type="InterPro" id="IPR003591">
    <property type="entry name" value="Leu-rich_rpt_typical-subtyp"/>
</dbReference>
<sequence length="1024" mass="116099">MIQLRLRTLVLLHFIALASSEYVYGEPEFKCPKKSKALYPCECVKGSDNGLYIRCENTNLATLSVALQNLASFGMPIEELTIYRGHFVRLYGPLFVHIKARMLIIEETPLATIDDYVFYGVNNTLEQLHLLRTNLSHVGLLGFGILGKAKELVIDGHAFQQLPKDLFAGQEIANSLGIIRVTNGNLSDLPIETFQPLRKLKTLDLHGNQLENLKRNQFKNLRELEVLDISHNQIKKLEAQHIADLTKLGWCNVSHNALSELSRGTFARNSVLKVLHLSHNQISRLDANSFRGMRFLRRLFLSDNALTDIGRGTFGSIARIGTIDLARNRLKKIEFQMFTQMNYVELLDLAENNITKIEKNSFKDIYQAIINVSHNALELIETAAFENCVNITVLDLSHNRLANFSRRSFDETTFATYFQLSYNNLTNLAQIPIQNMTGLKVLNASYNSITDIPKNCFPKLYELHTIDVSHNNISSIFNGVFQNLFSLRSIDLSHNSMREIKSSTFGTLPTLLEMDLSHNELVSVVRGSLAKLTSLRQLYLNNNQLEKLFQLPISLNELYFSHNRLTNIPSGTWPVMNSLIYLDLSHNQLGDSLNGESFTGLLVVQRLKLQNNGISQPPKDAVAVMSTLQYLYLENNNITTLERSAFGKLPVLFELNLYGNEVKDISKRAFEGLLQLLTLNLSSNGIQTLQNDIFIGLPSLRSLDLSFNSLTKLDNKCNGYIPYNLRNLNLSYNLMPILTYDITFGTKKLSEEHIFDLPQNLTRLDLSHNKIYHLPFANLVKVKSLKYVDLTNNSLEDVPASIVGSMRNGSQVLLAGNPLHCGCNARPLKYFMLQQTIAGEDLQSIYCGTPALIKDKQLISLDDEYLHCAEDEQEMYKGIDYEQLTDVRFREVKTNKAGMLTLSWYVSGFSDVSDFHVYIRSSRNDVLHQSDYAYNNRTAQIPLEELSTLGEEKLRGAEICIVSRDSDGNTRKWFSGQCQQIPSLKRPRTFFFGNFQVRGGVSRTSSSLPHCLLYIILVLFVARF</sequence>
<dbReference type="InterPro" id="IPR026906">
    <property type="entry name" value="LRR_5"/>
</dbReference>